<evidence type="ECO:0008006" key="7">
    <source>
        <dbReference type="Google" id="ProtNLM"/>
    </source>
</evidence>
<evidence type="ECO:0000313" key="6">
    <source>
        <dbReference type="Proteomes" id="UP001500957"/>
    </source>
</evidence>
<reference evidence="5 6" key="1">
    <citation type="journal article" date="2019" name="Int. J. Syst. Evol. Microbiol.">
        <title>The Global Catalogue of Microorganisms (GCM) 10K type strain sequencing project: providing services to taxonomists for standard genome sequencing and annotation.</title>
        <authorList>
            <consortium name="The Broad Institute Genomics Platform"/>
            <consortium name="The Broad Institute Genome Sequencing Center for Infectious Disease"/>
            <person name="Wu L."/>
            <person name="Ma J."/>
        </authorList>
    </citation>
    <scope>NUCLEOTIDE SEQUENCE [LARGE SCALE GENOMIC DNA]</scope>
    <source>
        <strain evidence="5 6">JCM 10671</strain>
    </source>
</reference>
<feature type="transmembrane region" description="Helical" evidence="4">
    <location>
        <begin position="32"/>
        <end position="51"/>
    </location>
</feature>
<comment type="caution">
    <text evidence="5">The sequence shown here is derived from an EMBL/GenBank/DDBJ whole genome shotgun (WGS) entry which is preliminary data.</text>
</comment>
<protein>
    <recommendedName>
        <fullName evidence="7">Mce-associated membrane protein</fullName>
    </recommendedName>
</protein>
<keyword evidence="2 4" id="KW-0472">Membrane</keyword>
<evidence type="ECO:0000256" key="3">
    <source>
        <dbReference type="SAM" id="MobiDB-lite"/>
    </source>
</evidence>
<keyword evidence="6" id="KW-1185">Reference proteome</keyword>
<dbReference type="RefSeq" id="WP_344605068.1">
    <property type="nucleotide sequence ID" value="NZ_BAAAHE010000019.1"/>
</dbReference>
<evidence type="ECO:0000313" key="5">
    <source>
        <dbReference type="EMBL" id="GAA0620970.1"/>
    </source>
</evidence>
<comment type="subcellular location">
    <subcellularLocation>
        <location evidence="1">Membrane</location>
    </subcellularLocation>
</comment>
<dbReference type="EMBL" id="BAAAHE010000019">
    <property type="protein sequence ID" value="GAA0620970.1"/>
    <property type="molecule type" value="Genomic_DNA"/>
</dbReference>
<dbReference type="PANTHER" id="PTHR37042:SF4">
    <property type="entry name" value="OUTER MEMBRANE PROTEIN RV1973"/>
    <property type="match status" value="1"/>
</dbReference>
<evidence type="ECO:0000256" key="2">
    <source>
        <dbReference type="ARBA" id="ARBA00023136"/>
    </source>
</evidence>
<feature type="region of interest" description="Disordered" evidence="3">
    <location>
        <begin position="1"/>
        <end position="22"/>
    </location>
</feature>
<feature type="compositionally biased region" description="Low complexity" evidence="3">
    <location>
        <begin position="12"/>
        <end position="22"/>
    </location>
</feature>
<proteinExistence type="predicted"/>
<name>A0ABN1GVK2_9ACTN</name>
<dbReference type="Proteomes" id="UP001500957">
    <property type="component" value="Unassembled WGS sequence"/>
</dbReference>
<dbReference type="PANTHER" id="PTHR37042">
    <property type="entry name" value="OUTER MEMBRANE PROTEIN RV1973"/>
    <property type="match status" value="1"/>
</dbReference>
<sequence>MTDDITTPPAGPAAEAAPAPSPGRLARAARPVPLLSLALVASLLFSAFLLLRGSGDDDGERSELLAVAETYAVNLTTYDSARLDADFARVMDVATGQFRGEYEVAQDSLRELIVKYQGKATGKVLARAVLSLDDGRGEVVLFVDQTVTNTNSDQPKIDRLRMRMGLEKQSGRWLINQLDLV</sequence>
<evidence type="ECO:0000256" key="1">
    <source>
        <dbReference type="ARBA" id="ARBA00004370"/>
    </source>
</evidence>
<keyword evidence="4" id="KW-1133">Transmembrane helix</keyword>
<evidence type="ECO:0000256" key="4">
    <source>
        <dbReference type="SAM" id="Phobius"/>
    </source>
</evidence>
<organism evidence="5 6">
    <name type="scientific">Sporichthya brevicatena</name>
    <dbReference type="NCBI Taxonomy" id="171442"/>
    <lineage>
        <taxon>Bacteria</taxon>
        <taxon>Bacillati</taxon>
        <taxon>Actinomycetota</taxon>
        <taxon>Actinomycetes</taxon>
        <taxon>Sporichthyales</taxon>
        <taxon>Sporichthyaceae</taxon>
        <taxon>Sporichthya</taxon>
    </lineage>
</organism>
<gene>
    <name evidence="5" type="ORF">GCM10009547_24490</name>
</gene>
<keyword evidence="4" id="KW-0812">Transmembrane</keyword>
<accession>A0ABN1GVK2</accession>